<name>A0AAC8Q923_9BACT</name>
<gene>
    <name evidence="1" type="ORF">AA314_04884</name>
</gene>
<evidence type="ECO:0000313" key="1">
    <source>
        <dbReference type="EMBL" id="AKJ03258.1"/>
    </source>
</evidence>
<reference evidence="1 2" key="1">
    <citation type="submission" date="2015-05" db="EMBL/GenBank/DDBJ databases">
        <title>Genome assembly of Archangium gephyra DSM 2261.</title>
        <authorList>
            <person name="Sharma G."/>
            <person name="Subramanian S."/>
        </authorList>
    </citation>
    <scope>NUCLEOTIDE SEQUENCE [LARGE SCALE GENOMIC DNA]</scope>
    <source>
        <strain evidence="1 2">DSM 2261</strain>
    </source>
</reference>
<accession>A0AAC8Q923</accession>
<organism evidence="1 2">
    <name type="scientific">Archangium gephyra</name>
    <dbReference type="NCBI Taxonomy" id="48"/>
    <lineage>
        <taxon>Bacteria</taxon>
        <taxon>Pseudomonadati</taxon>
        <taxon>Myxococcota</taxon>
        <taxon>Myxococcia</taxon>
        <taxon>Myxococcales</taxon>
        <taxon>Cystobacterineae</taxon>
        <taxon>Archangiaceae</taxon>
        <taxon>Archangium</taxon>
    </lineage>
</organism>
<evidence type="ECO:0000313" key="2">
    <source>
        <dbReference type="Proteomes" id="UP000035579"/>
    </source>
</evidence>
<dbReference type="KEGG" id="age:AA314_04884"/>
<dbReference type="EMBL" id="CP011509">
    <property type="protein sequence ID" value="AKJ03258.1"/>
    <property type="molecule type" value="Genomic_DNA"/>
</dbReference>
<protein>
    <submittedName>
        <fullName evidence="1">Uncharacterized protein</fullName>
    </submittedName>
</protein>
<dbReference type="AlphaFoldDB" id="A0AAC8Q923"/>
<proteinExistence type="predicted"/>
<dbReference type="Proteomes" id="UP000035579">
    <property type="component" value="Chromosome"/>
</dbReference>
<sequence length="61" mass="6840">MRGIKAKSRTPSEVVPCAWKPLKFPTFLEFCPARRAGGQASVRWRAGNPYREEGCRSGWAS</sequence>